<dbReference type="PRINTS" id="PR01239">
    <property type="entry name" value="EP450IICYP52"/>
</dbReference>
<feature type="binding site" description="axial binding residue" evidence="8">
    <location>
        <position position="457"/>
    </location>
    <ligand>
        <name>heme</name>
        <dbReference type="ChEBI" id="CHEBI:30413"/>
    </ligand>
    <ligandPart>
        <name>Fe</name>
        <dbReference type="ChEBI" id="CHEBI:18248"/>
    </ligandPart>
</feature>
<gene>
    <name evidence="10" type="ORF">L207DRAFT_543385</name>
</gene>
<dbReference type="InterPro" id="IPR002974">
    <property type="entry name" value="Cyt_P450_E_CYP52_ascomycetes"/>
</dbReference>
<dbReference type="GO" id="GO:0020037">
    <property type="term" value="F:heme binding"/>
    <property type="evidence" value="ECO:0007669"/>
    <property type="project" value="InterPro"/>
</dbReference>
<proteinExistence type="inferred from homology"/>
<reference evidence="10 11" key="1">
    <citation type="submission" date="2016-04" db="EMBL/GenBank/DDBJ databases">
        <title>A degradative enzymes factory behind the ericoid mycorrhizal symbiosis.</title>
        <authorList>
            <consortium name="DOE Joint Genome Institute"/>
            <person name="Martino E."/>
            <person name="Morin E."/>
            <person name="Grelet G."/>
            <person name="Kuo A."/>
            <person name="Kohler A."/>
            <person name="Daghino S."/>
            <person name="Barry K."/>
            <person name="Choi C."/>
            <person name="Cichocki N."/>
            <person name="Clum A."/>
            <person name="Copeland A."/>
            <person name="Hainaut M."/>
            <person name="Haridas S."/>
            <person name="Labutti K."/>
            <person name="Lindquist E."/>
            <person name="Lipzen A."/>
            <person name="Khouja H.-R."/>
            <person name="Murat C."/>
            <person name="Ohm R."/>
            <person name="Olson A."/>
            <person name="Spatafora J."/>
            <person name="Veneault-Fourrey C."/>
            <person name="Henrissat B."/>
            <person name="Grigoriev I."/>
            <person name="Martin F."/>
            <person name="Perotto S."/>
        </authorList>
    </citation>
    <scope>NUCLEOTIDE SEQUENCE [LARGE SCALE GENOMIC DNA]</scope>
    <source>
        <strain evidence="10 11">F</strain>
    </source>
</reference>
<dbReference type="InterPro" id="IPR036396">
    <property type="entry name" value="Cyt_P450_sf"/>
</dbReference>
<dbReference type="PRINTS" id="PR00464">
    <property type="entry name" value="EP450II"/>
</dbReference>
<evidence type="ECO:0000256" key="2">
    <source>
        <dbReference type="ARBA" id="ARBA00010617"/>
    </source>
</evidence>
<evidence type="ECO:0000256" key="3">
    <source>
        <dbReference type="ARBA" id="ARBA00022617"/>
    </source>
</evidence>
<dbReference type="GO" id="GO:0016712">
    <property type="term" value="F:oxidoreductase activity, acting on paired donors, with incorporation or reduction of molecular oxygen, reduced flavin or flavoprotein as one donor, and incorporation of one atom of oxygen"/>
    <property type="evidence" value="ECO:0007669"/>
    <property type="project" value="InterPro"/>
</dbReference>
<keyword evidence="4 8" id="KW-0479">Metal-binding</keyword>
<evidence type="ECO:0000256" key="6">
    <source>
        <dbReference type="ARBA" id="ARBA00023004"/>
    </source>
</evidence>
<keyword evidence="3 8" id="KW-0349">Heme</keyword>
<dbReference type="GO" id="GO:0005506">
    <property type="term" value="F:iron ion binding"/>
    <property type="evidence" value="ECO:0007669"/>
    <property type="project" value="InterPro"/>
</dbReference>
<evidence type="ECO:0000256" key="9">
    <source>
        <dbReference type="RuleBase" id="RU000461"/>
    </source>
</evidence>
<dbReference type="PROSITE" id="PS00086">
    <property type="entry name" value="CYTOCHROME_P450"/>
    <property type="match status" value="1"/>
</dbReference>
<sequence>MQPKLTIVSTACKIFIAHHYSARARDWECEDPIAQTNRLPLGIDQIWRSLQADKKGGVLALTSQRFQKLRTWTFRASVLGTSTIFTADEKNIQAILATQFNDFDIGPVRRGNFFPLLGNGIFTQDGHSWQHSRALMRPQFAREQVSDLDLEERHVRNMIQILSPETGCWTNPVDLQPLFFRLTLDTATEFLFGYSVNSQLNDVNDASASRLANVPVNEKAFAAAFDFGSATLATRLRFKDKYWMYNPAGFDAACKECHKFIDTFVSLAISKQSASKAAKSGSERYVFLEALAAETQDPIELRSQLLHILLAGRDTTASLLSWLFYSLARDPRRYAKLRQIVLDKFGTHENPTNITFETLKGCTYLRHCLNEALRLYPVVPLNTRQANKDTTLPRGGGKDGQGKIFVPKGMSVDYSVHVMHHRADIWGEDVEVFNPERWEGRKVGWEFLPFNGGPRICIGQQFALTEASYVTVRLLQTFDRMECLETDLVPRHKLSLTSSSRNGVKVRLHVL</sequence>
<dbReference type="PRINTS" id="PR00385">
    <property type="entry name" value="P450"/>
</dbReference>
<keyword evidence="5 9" id="KW-0560">Oxidoreductase</keyword>
<accession>A0A2J6RWG8</accession>
<keyword evidence="7 9" id="KW-0503">Monooxygenase</keyword>
<comment type="cofactor">
    <cofactor evidence="1 8">
        <name>heme</name>
        <dbReference type="ChEBI" id="CHEBI:30413"/>
    </cofactor>
</comment>
<dbReference type="InterPro" id="IPR002402">
    <property type="entry name" value="Cyt_P450_E_grp-II"/>
</dbReference>
<keyword evidence="11" id="KW-1185">Reference proteome</keyword>
<dbReference type="CDD" id="cd11063">
    <property type="entry name" value="CYP52"/>
    <property type="match status" value="1"/>
</dbReference>
<dbReference type="PANTHER" id="PTHR24287">
    <property type="entry name" value="P450, PUTATIVE (EUROFUNG)-RELATED"/>
    <property type="match status" value="1"/>
</dbReference>
<dbReference type="Pfam" id="PF00067">
    <property type="entry name" value="p450"/>
    <property type="match status" value="1"/>
</dbReference>
<keyword evidence="6 8" id="KW-0408">Iron</keyword>
<evidence type="ECO:0000313" key="10">
    <source>
        <dbReference type="EMBL" id="PMD42852.1"/>
    </source>
</evidence>
<evidence type="ECO:0000256" key="8">
    <source>
        <dbReference type="PIRSR" id="PIRSR602402-1"/>
    </source>
</evidence>
<dbReference type="Proteomes" id="UP000235786">
    <property type="component" value="Unassembled WGS sequence"/>
</dbReference>
<dbReference type="InterPro" id="IPR047146">
    <property type="entry name" value="Cyt_P450_E_CYP52_fungi"/>
</dbReference>
<dbReference type="OrthoDB" id="1470350at2759"/>
<dbReference type="SUPFAM" id="SSF48264">
    <property type="entry name" value="Cytochrome P450"/>
    <property type="match status" value="1"/>
</dbReference>
<dbReference type="STRING" id="1149755.A0A2J6RWG8"/>
<dbReference type="Gene3D" id="1.10.630.10">
    <property type="entry name" value="Cytochrome P450"/>
    <property type="match status" value="1"/>
</dbReference>
<dbReference type="PANTHER" id="PTHR24287:SF1">
    <property type="entry name" value="P450, PUTATIVE (EUROFUNG)-RELATED"/>
    <property type="match status" value="1"/>
</dbReference>
<comment type="similarity">
    <text evidence="2 9">Belongs to the cytochrome P450 family.</text>
</comment>
<protein>
    <submittedName>
        <fullName evidence="10">Cytochrome P450</fullName>
    </submittedName>
</protein>
<organism evidence="10 11">
    <name type="scientific">Hyaloscypha variabilis (strain UAMH 11265 / GT02V1 / F)</name>
    <name type="common">Meliniomyces variabilis</name>
    <dbReference type="NCBI Taxonomy" id="1149755"/>
    <lineage>
        <taxon>Eukaryota</taxon>
        <taxon>Fungi</taxon>
        <taxon>Dikarya</taxon>
        <taxon>Ascomycota</taxon>
        <taxon>Pezizomycotina</taxon>
        <taxon>Leotiomycetes</taxon>
        <taxon>Helotiales</taxon>
        <taxon>Hyaloscyphaceae</taxon>
        <taxon>Hyaloscypha</taxon>
        <taxon>Hyaloscypha variabilis</taxon>
    </lineage>
</organism>
<evidence type="ECO:0000313" key="11">
    <source>
        <dbReference type="Proteomes" id="UP000235786"/>
    </source>
</evidence>
<dbReference type="InterPro" id="IPR001128">
    <property type="entry name" value="Cyt_P450"/>
</dbReference>
<evidence type="ECO:0000256" key="5">
    <source>
        <dbReference type="ARBA" id="ARBA00023002"/>
    </source>
</evidence>
<dbReference type="AlphaFoldDB" id="A0A2J6RWG8"/>
<evidence type="ECO:0000256" key="4">
    <source>
        <dbReference type="ARBA" id="ARBA00022723"/>
    </source>
</evidence>
<dbReference type="EMBL" id="KZ613943">
    <property type="protein sequence ID" value="PMD42852.1"/>
    <property type="molecule type" value="Genomic_DNA"/>
</dbReference>
<name>A0A2J6RWG8_HYAVF</name>
<dbReference type="InterPro" id="IPR017972">
    <property type="entry name" value="Cyt_P450_CS"/>
</dbReference>
<evidence type="ECO:0000256" key="7">
    <source>
        <dbReference type="ARBA" id="ARBA00023033"/>
    </source>
</evidence>
<evidence type="ECO:0000256" key="1">
    <source>
        <dbReference type="ARBA" id="ARBA00001971"/>
    </source>
</evidence>